<feature type="compositionally biased region" description="Basic and acidic residues" evidence="4">
    <location>
        <begin position="454"/>
        <end position="472"/>
    </location>
</feature>
<feature type="region of interest" description="Disordered" evidence="4">
    <location>
        <begin position="166"/>
        <end position="185"/>
    </location>
</feature>
<dbReference type="GO" id="GO:0003700">
    <property type="term" value="F:DNA-binding transcription factor activity"/>
    <property type="evidence" value="ECO:0007669"/>
    <property type="project" value="InterPro"/>
</dbReference>
<dbReference type="STRING" id="4432.A0A1U8AGP9"/>
<organism evidence="6 8">
    <name type="scientific">Nelumbo nucifera</name>
    <name type="common">Sacred lotus</name>
    <dbReference type="NCBI Taxonomy" id="4432"/>
    <lineage>
        <taxon>Eukaryota</taxon>
        <taxon>Viridiplantae</taxon>
        <taxon>Streptophyta</taxon>
        <taxon>Embryophyta</taxon>
        <taxon>Tracheophyta</taxon>
        <taxon>Spermatophyta</taxon>
        <taxon>Magnoliopsida</taxon>
        <taxon>Proteales</taxon>
        <taxon>Nelumbonaceae</taxon>
        <taxon>Nelumbo</taxon>
    </lineage>
</organism>
<dbReference type="AlphaFoldDB" id="A0A1U8AGP9"/>
<protein>
    <submittedName>
        <fullName evidence="7 8">Protein PHOSPHATE STARVATION RESPONSE 1 isoform X1</fullName>
    </submittedName>
</protein>
<dbReference type="InterPro" id="IPR025756">
    <property type="entry name" value="Myb_CC_LHEQLE"/>
</dbReference>
<evidence type="ECO:0000256" key="2">
    <source>
        <dbReference type="ARBA" id="ARBA00023163"/>
    </source>
</evidence>
<evidence type="ECO:0000256" key="1">
    <source>
        <dbReference type="ARBA" id="ARBA00023015"/>
    </source>
</evidence>
<dbReference type="GeneID" id="104602792"/>
<keyword evidence="1" id="KW-0805">Transcription regulation</keyword>
<dbReference type="PANTHER" id="PTHR31499:SF80">
    <property type="entry name" value="HTH MYB-TYPE DOMAIN-CONTAINING PROTEIN"/>
    <property type="match status" value="1"/>
</dbReference>
<keyword evidence="2" id="KW-0804">Transcription</keyword>
<dbReference type="PROSITE" id="PS51294">
    <property type="entry name" value="HTH_MYB"/>
    <property type="match status" value="1"/>
</dbReference>
<feature type="compositionally biased region" description="Low complexity" evidence="4">
    <location>
        <begin position="251"/>
        <end position="261"/>
    </location>
</feature>
<evidence type="ECO:0000313" key="7">
    <source>
        <dbReference type="RefSeq" id="XP_010264910.1"/>
    </source>
</evidence>
<feature type="region of interest" description="Disordered" evidence="4">
    <location>
        <begin position="251"/>
        <end position="270"/>
    </location>
</feature>
<dbReference type="eggNOG" id="ENOG502QXMH">
    <property type="taxonomic scope" value="Eukaryota"/>
</dbReference>
<dbReference type="PANTHER" id="PTHR31499">
    <property type="entry name" value="MYB FAMILY TRANSCRIPTION FACTOR PHL11"/>
    <property type="match status" value="1"/>
</dbReference>
<dbReference type="KEGG" id="nnu:104602792"/>
<dbReference type="InterPro" id="IPR001005">
    <property type="entry name" value="SANT/Myb"/>
</dbReference>
<dbReference type="InterPro" id="IPR046955">
    <property type="entry name" value="PHR1-like"/>
</dbReference>
<name>A0A1U8AGP9_NELNU</name>
<dbReference type="SUPFAM" id="SSF46689">
    <property type="entry name" value="Homeodomain-like"/>
    <property type="match status" value="1"/>
</dbReference>
<dbReference type="InterPro" id="IPR017930">
    <property type="entry name" value="Myb_dom"/>
</dbReference>
<keyword evidence="3" id="KW-0539">Nucleus</keyword>
<evidence type="ECO:0000313" key="8">
    <source>
        <dbReference type="RefSeq" id="XP_010264911.1"/>
    </source>
</evidence>
<dbReference type="RefSeq" id="XP_010264910.1">
    <property type="nucleotide sequence ID" value="XM_010266608.2"/>
</dbReference>
<dbReference type="Gene3D" id="1.10.10.60">
    <property type="entry name" value="Homeodomain-like"/>
    <property type="match status" value="1"/>
</dbReference>
<dbReference type="Proteomes" id="UP000189703">
    <property type="component" value="Unplaced"/>
</dbReference>
<evidence type="ECO:0000256" key="3">
    <source>
        <dbReference type="ARBA" id="ARBA00023242"/>
    </source>
</evidence>
<feature type="domain" description="HTH myb-type" evidence="5">
    <location>
        <begin position="266"/>
        <end position="325"/>
    </location>
</feature>
<keyword evidence="6" id="KW-1185">Reference proteome</keyword>
<dbReference type="GO" id="GO:0003677">
    <property type="term" value="F:DNA binding"/>
    <property type="evidence" value="ECO:0007669"/>
    <property type="project" value="InterPro"/>
</dbReference>
<dbReference type="NCBIfam" id="TIGR01557">
    <property type="entry name" value="myb_SHAQKYF"/>
    <property type="match status" value="1"/>
</dbReference>
<dbReference type="OMA" id="SDWPEWA"/>
<dbReference type="FunFam" id="1.10.10.60:FF:000002">
    <property type="entry name" value="Myb family transcription factor"/>
    <property type="match status" value="1"/>
</dbReference>
<accession>A0A1U8AGP9</accession>
<evidence type="ECO:0000256" key="4">
    <source>
        <dbReference type="SAM" id="MobiDB-lite"/>
    </source>
</evidence>
<dbReference type="Pfam" id="PF00249">
    <property type="entry name" value="Myb_DNA-binding"/>
    <property type="match status" value="1"/>
</dbReference>
<dbReference type="OrthoDB" id="551907at2759"/>
<evidence type="ECO:0000313" key="6">
    <source>
        <dbReference type="Proteomes" id="UP000189703"/>
    </source>
</evidence>
<sequence>MRKIMEEYTTLSFQRLGARQLSNLVASGAMSSSLPVLPTPLEEKYPKLPDSQQVSLEREIMANSVPPHATQLASNSGVVGHMFSSASGFTTDLHFSSAPHERHFTNAPFISQSSSDGISLPLTRSSHSGVFQSRPMSHYPRENNNISWSADQLQSFLDFPENVPTQNNQVESSNSGIMPSDDNTKRSDWQEWADQLIRDDDPSTPNWNELLADTNVADTELETAYQAPKPPQNFLVQQPQVHQQIPVLSGDLSSVASPSSSVTGVPNKPRMRWTPELHECFVEAVNQLGGSERATPKGVLKLMKVEGLTIYHVKSHLQKYRTARYRPDSSEGSSEKKMSAIEEMTSLDLKTRGIEITEALRLQMEVQKRLHEQLEIQRNLQLRIEEQGRYLQMMFEKQCKSHNDRLKTLSSNLEESSAPLLDVMQHSAKNEVEPTKSCAETGNDIMDASAIPEESSRKMSRKQKEPESHSEDLNLEGVSGSDSPPIKRVKADDRSVASAKLASD</sequence>
<dbReference type="InterPro" id="IPR006447">
    <property type="entry name" value="Myb_dom_plants"/>
</dbReference>
<dbReference type="RefSeq" id="XP_010264911.1">
    <property type="nucleotide sequence ID" value="XM_010266609.2"/>
</dbReference>
<dbReference type="InterPro" id="IPR009057">
    <property type="entry name" value="Homeodomain-like_sf"/>
</dbReference>
<dbReference type="Pfam" id="PF14379">
    <property type="entry name" value="Myb_CC_LHEQLE"/>
    <property type="match status" value="1"/>
</dbReference>
<gene>
    <name evidence="7 8" type="primary">LOC104602792</name>
</gene>
<feature type="compositionally biased region" description="Polar residues" evidence="4">
    <location>
        <begin position="166"/>
        <end position="177"/>
    </location>
</feature>
<feature type="region of interest" description="Disordered" evidence="4">
    <location>
        <begin position="429"/>
        <end position="504"/>
    </location>
</feature>
<reference evidence="7 8" key="1">
    <citation type="submission" date="2025-04" db="UniProtKB">
        <authorList>
            <consortium name="RefSeq"/>
        </authorList>
    </citation>
    <scope>IDENTIFICATION</scope>
</reference>
<proteinExistence type="predicted"/>
<evidence type="ECO:0000259" key="5">
    <source>
        <dbReference type="PROSITE" id="PS51294"/>
    </source>
</evidence>